<protein>
    <submittedName>
        <fullName evidence="2">LysM domain-containing protein</fullName>
    </submittedName>
</protein>
<evidence type="ECO:0000313" key="3">
    <source>
        <dbReference type="Proteomes" id="UP000824205"/>
    </source>
</evidence>
<feature type="domain" description="LysM" evidence="1">
    <location>
        <begin position="125"/>
        <end position="169"/>
    </location>
</feature>
<dbReference type="CDD" id="cd00118">
    <property type="entry name" value="LysM"/>
    <property type="match status" value="1"/>
</dbReference>
<comment type="caution">
    <text evidence="2">The sequence shown here is derived from an EMBL/GenBank/DDBJ whole genome shotgun (WGS) entry which is preliminary data.</text>
</comment>
<organism evidence="2 3">
    <name type="scientific">Candidatus Eubacterium faecipullorum</name>
    <dbReference type="NCBI Taxonomy" id="2838571"/>
    <lineage>
        <taxon>Bacteria</taxon>
        <taxon>Bacillati</taxon>
        <taxon>Bacillota</taxon>
        <taxon>Clostridia</taxon>
        <taxon>Eubacteriales</taxon>
        <taxon>Eubacteriaceae</taxon>
        <taxon>Eubacterium</taxon>
    </lineage>
</organism>
<evidence type="ECO:0000313" key="2">
    <source>
        <dbReference type="EMBL" id="HIW85617.1"/>
    </source>
</evidence>
<dbReference type="InterPro" id="IPR036779">
    <property type="entry name" value="LysM_dom_sf"/>
</dbReference>
<dbReference type="PROSITE" id="PS51782">
    <property type="entry name" value="LYSM"/>
    <property type="match status" value="1"/>
</dbReference>
<dbReference type="Gene3D" id="3.10.350.10">
    <property type="entry name" value="LysM domain"/>
    <property type="match status" value="1"/>
</dbReference>
<dbReference type="InterPro" id="IPR018392">
    <property type="entry name" value="LysM"/>
</dbReference>
<dbReference type="Pfam" id="PF01476">
    <property type="entry name" value="LysM"/>
    <property type="match status" value="1"/>
</dbReference>
<sequence>MMIRFKYKDFEFPQNPAQIRVERSKEISERSLPSAGSAVEEIAQRAVRITVSGRFYGDEASAAAARLSALYDDTGAGELYLPNGEYYSAYFTELDLRQNAAESAVEYSLSFTQEKGGGCYRARRNFVFAKNGENCFDIANATGAAVEDIVKRNGFKTPFDLQEGQRVKIR</sequence>
<reference evidence="2" key="1">
    <citation type="journal article" date="2021" name="PeerJ">
        <title>Extensive microbial diversity within the chicken gut microbiome revealed by metagenomics and culture.</title>
        <authorList>
            <person name="Gilroy R."/>
            <person name="Ravi A."/>
            <person name="Getino M."/>
            <person name="Pursley I."/>
            <person name="Horton D.L."/>
            <person name="Alikhan N.F."/>
            <person name="Baker D."/>
            <person name="Gharbi K."/>
            <person name="Hall N."/>
            <person name="Watson M."/>
            <person name="Adriaenssens E.M."/>
            <person name="Foster-Nyarko E."/>
            <person name="Jarju S."/>
            <person name="Secka A."/>
            <person name="Antonio M."/>
            <person name="Oren A."/>
            <person name="Chaudhuri R.R."/>
            <person name="La Ragione R."/>
            <person name="Hildebrand F."/>
            <person name="Pallen M.J."/>
        </authorList>
    </citation>
    <scope>NUCLEOTIDE SEQUENCE</scope>
    <source>
        <strain evidence="2">421</strain>
    </source>
</reference>
<dbReference type="AlphaFoldDB" id="A0A9D1UF82"/>
<accession>A0A9D1UF82</accession>
<evidence type="ECO:0000259" key="1">
    <source>
        <dbReference type="PROSITE" id="PS51782"/>
    </source>
</evidence>
<name>A0A9D1UF82_9FIRM</name>
<dbReference type="EMBL" id="DXGE01000016">
    <property type="protein sequence ID" value="HIW85617.1"/>
    <property type="molecule type" value="Genomic_DNA"/>
</dbReference>
<dbReference type="SUPFAM" id="SSF54106">
    <property type="entry name" value="LysM domain"/>
    <property type="match status" value="1"/>
</dbReference>
<gene>
    <name evidence="2" type="ORF">IAA48_03890</name>
</gene>
<reference evidence="2" key="2">
    <citation type="submission" date="2021-04" db="EMBL/GenBank/DDBJ databases">
        <authorList>
            <person name="Gilroy R."/>
        </authorList>
    </citation>
    <scope>NUCLEOTIDE SEQUENCE</scope>
    <source>
        <strain evidence="2">421</strain>
    </source>
</reference>
<proteinExistence type="predicted"/>
<dbReference type="Proteomes" id="UP000824205">
    <property type="component" value="Unassembled WGS sequence"/>
</dbReference>